<dbReference type="OrthoDB" id="9794165at2"/>
<comment type="subcellular location">
    <subcellularLocation>
        <location evidence="1">Cell inner membrane</location>
        <topology evidence="1">Multi-pass membrane protein</topology>
    </subcellularLocation>
</comment>
<evidence type="ECO:0000256" key="3">
    <source>
        <dbReference type="ARBA" id="ARBA00022475"/>
    </source>
</evidence>
<proteinExistence type="inferred from homology"/>
<reference evidence="10 11" key="1">
    <citation type="submission" date="2016-10" db="EMBL/GenBank/DDBJ databases">
        <authorList>
            <person name="de Groot N.N."/>
        </authorList>
    </citation>
    <scope>NUCLEOTIDE SEQUENCE [LARGE SCALE GENOMIC DNA]</scope>
    <source>
        <strain evidence="10 11">SLAS-1</strain>
    </source>
</reference>
<accession>A0A1G9T733</accession>
<dbReference type="Pfam" id="PF04143">
    <property type="entry name" value="Sulf_transp"/>
    <property type="match status" value="1"/>
</dbReference>
<dbReference type="AlphaFoldDB" id="A0A1G9T733"/>
<gene>
    <name evidence="10" type="ORF">SAMN04488692_1354</name>
</gene>
<organism evidence="10 11">
    <name type="scientific">Halarsenatibacter silvermanii</name>
    <dbReference type="NCBI Taxonomy" id="321763"/>
    <lineage>
        <taxon>Bacteria</taxon>
        <taxon>Bacillati</taxon>
        <taxon>Bacillota</taxon>
        <taxon>Clostridia</taxon>
        <taxon>Halanaerobiales</taxon>
        <taxon>Halarsenatibacteraceae</taxon>
        <taxon>Halarsenatibacter</taxon>
    </lineage>
</organism>
<keyword evidence="6 9" id="KW-1133">Transmembrane helix</keyword>
<evidence type="ECO:0000256" key="4">
    <source>
        <dbReference type="ARBA" id="ARBA00022519"/>
    </source>
</evidence>
<evidence type="ECO:0000256" key="1">
    <source>
        <dbReference type="ARBA" id="ARBA00004429"/>
    </source>
</evidence>
<dbReference type="PANTHER" id="PTHR30574">
    <property type="entry name" value="INNER MEMBRANE PROTEIN YEDE"/>
    <property type="match status" value="1"/>
</dbReference>
<dbReference type="InterPro" id="IPR007272">
    <property type="entry name" value="Sulf_transp_TsuA/YedE"/>
</dbReference>
<dbReference type="EMBL" id="FNGO01000035">
    <property type="protein sequence ID" value="SDM43420.1"/>
    <property type="molecule type" value="Genomic_DNA"/>
</dbReference>
<dbReference type="GO" id="GO:0005886">
    <property type="term" value="C:plasma membrane"/>
    <property type="evidence" value="ECO:0007669"/>
    <property type="project" value="UniProtKB-SubCell"/>
</dbReference>
<keyword evidence="2" id="KW-0813">Transport</keyword>
<keyword evidence="3" id="KW-1003">Cell membrane</keyword>
<feature type="transmembrane region" description="Helical" evidence="9">
    <location>
        <begin position="26"/>
        <end position="46"/>
    </location>
</feature>
<evidence type="ECO:0000256" key="8">
    <source>
        <dbReference type="ARBA" id="ARBA00035655"/>
    </source>
</evidence>
<evidence type="ECO:0000313" key="11">
    <source>
        <dbReference type="Proteomes" id="UP000199476"/>
    </source>
</evidence>
<comment type="similarity">
    <text evidence="8">Belongs to the TsuA/YedE (TC 9.B.102) family.</text>
</comment>
<keyword evidence="11" id="KW-1185">Reference proteome</keyword>
<name>A0A1G9T733_9FIRM</name>
<dbReference type="PANTHER" id="PTHR30574:SF1">
    <property type="entry name" value="SULPHUR TRANSPORT DOMAIN-CONTAINING PROTEIN"/>
    <property type="match status" value="1"/>
</dbReference>
<feature type="transmembrane region" description="Helical" evidence="9">
    <location>
        <begin position="127"/>
        <end position="147"/>
    </location>
</feature>
<dbReference type="STRING" id="321763.SAMN04488692_1354"/>
<dbReference type="RefSeq" id="WP_089762189.1">
    <property type="nucleotide sequence ID" value="NZ_FNGO01000035.1"/>
</dbReference>
<keyword evidence="4" id="KW-0997">Cell inner membrane</keyword>
<protein>
    <submittedName>
        <fullName evidence="10">Uncharacterized protein</fullName>
    </submittedName>
</protein>
<evidence type="ECO:0000256" key="7">
    <source>
        <dbReference type="ARBA" id="ARBA00023136"/>
    </source>
</evidence>
<evidence type="ECO:0000256" key="5">
    <source>
        <dbReference type="ARBA" id="ARBA00022692"/>
    </source>
</evidence>
<feature type="transmembrane region" description="Helical" evidence="9">
    <location>
        <begin position="98"/>
        <end position="115"/>
    </location>
</feature>
<evidence type="ECO:0000256" key="9">
    <source>
        <dbReference type="SAM" id="Phobius"/>
    </source>
</evidence>
<sequence>MKNKSFKNKESGVSLTSKMFSYKKGAVIIAAVNLLIFLYTGRVWGITGGFVLTDPSPFSFPIEKIFLINLGVVFGAFYSLKSSGNFRMRGRCGLKRGILVFAGGLMMGYGARIAGGCNIKAMLNGMASFSLHGVIFAPAVILGVYAGSRMTSKYYG</sequence>
<feature type="transmembrane region" description="Helical" evidence="9">
    <location>
        <begin position="58"/>
        <end position="78"/>
    </location>
</feature>
<keyword evidence="7 9" id="KW-0472">Membrane</keyword>
<evidence type="ECO:0000256" key="6">
    <source>
        <dbReference type="ARBA" id="ARBA00022989"/>
    </source>
</evidence>
<dbReference type="Proteomes" id="UP000199476">
    <property type="component" value="Unassembled WGS sequence"/>
</dbReference>
<keyword evidence="5 9" id="KW-0812">Transmembrane</keyword>
<evidence type="ECO:0000256" key="2">
    <source>
        <dbReference type="ARBA" id="ARBA00022448"/>
    </source>
</evidence>
<evidence type="ECO:0000313" key="10">
    <source>
        <dbReference type="EMBL" id="SDM43420.1"/>
    </source>
</evidence>